<dbReference type="InterPro" id="IPR002559">
    <property type="entry name" value="Transposase_11"/>
</dbReference>
<dbReference type="GO" id="GO:0006313">
    <property type="term" value="P:DNA transposition"/>
    <property type="evidence" value="ECO:0007669"/>
    <property type="project" value="InterPro"/>
</dbReference>
<dbReference type="PANTHER" id="PTHR34614">
    <property type="match status" value="1"/>
</dbReference>
<gene>
    <name evidence="2" type="ORF">EZS26_000407</name>
    <name evidence="3" type="ORF">EZS26_000560</name>
</gene>
<feature type="domain" description="Transposase IS4-like" evidence="1">
    <location>
        <begin position="106"/>
        <end position="375"/>
    </location>
</feature>
<dbReference type="InterPro" id="IPR012337">
    <property type="entry name" value="RNaseH-like_sf"/>
</dbReference>
<evidence type="ECO:0000313" key="4">
    <source>
        <dbReference type="Proteomes" id="UP000324575"/>
    </source>
</evidence>
<dbReference type="Pfam" id="PF01609">
    <property type="entry name" value="DDE_Tnp_1"/>
    <property type="match status" value="1"/>
</dbReference>
<dbReference type="PANTHER" id="PTHR34614:SF2">
    <property type="entry name" value="TRANSPOSASE IS4-LIKE DOMAIN-CONTAINING PROTEIN"/>
    <property type="match status" value="1"/>
</dbReference>
<organism evidence="2 4">
    <name type="scientific">Candidatus Ordinivivax streblomastigis</name>
    <dbReference type="NCBI Taxonomy" id="2540710"/>
    <lineage>
        <taxon>Bacteria</taxon>
        <taxon>Pseudomonadati</taxon>
        <taxon>Bacteroidota</taxon>
        <taxon>Bacteroidia</taxon>
        <taxon>Bacteroidales</taxon>
        <taxon>Candidatus Ordinivivax</taxon>
    </lineage>
</organism>
<dbReference type="EMBL" id="SNRX01000002">
    <property type="protein sequence ID" value="KAA6303247.1"/>
    <property type="molecule type" value="Genomic_DNA"/>
</dbReference>
<dbReference type="GO" id="GO:0003677">
    <property type="term" value="F:DNA binding"/>
    <property type="evidence" value="ECO:0007669"/>
    <property type="project" value="InterPro"/>
</dbReference>
<evidence type="ECO:0000313" key="3">
    <source>
        <dbReference type="EMBL" id="KAA6303400.1"/>
    </source>
</evidence>
<dbReference type="InterPro" id="IPR047654">
    <property type="entry name" value="IS1634_transpos"/>
</dbReference>
<dbReference type="EMBL" id="SNRX01000002">
    <property type="protein sequence ID" value="KAA6303400.1"/>
    <property type="molecule type" value="Genomic_DNA"/>
</dbReference>
<proteinExistence type="predicted"/>
<dbReference type="NCBIfam" id="NF033559">
    <property type="entry name" value="transpos_IS1634"/>
    <property type="match status" value="1"/>
</dbReference>
<evidence type="ECO:0000259" key="1">
    <source>
        <dbReference type="Pfam" id="PF01609"/>
    </source>
</evidence>
<accession>A0A5M8P422</accession>
<sequence>MLTEQVLSNVENVLLNGTQLILNQVFNLVGLDKIEDHTFRNLVVARLSQPLSKAGTVDYLKSHFDEDLQLHRIYRYLDKLHDTQKDTVQQISINHTQKILGGKIGLVFYDVTTLYFETDESDALREKGFSKDGKHSQPQIVLGLLVSDGGYPLTYSIFNGSQYEGRTMLPIVEDFVKRFDLQDYVVVADSGLMSKTNVALLESGGHKYIIGARIKNETEETKSWIFSLQKTDGQFHEMDTTSTCRLIVGYSDKRARKDKYNREKGIKRLQKAYSNGTITKENINKRGYNKFLEISNDISVKICLDKVEDDEKWDGLKGYVTNTNLPAQQVYEQYHGLWVVEKAFRVTKGTLELRPMFHFSPKRIEAHVCICFVAYKVYKEMERILKISGINLSVDKVLDIAKTITTINVKLPYSNKTVTKTMLLTNSHRKIAELFNPAFWNKWQ</sequence>
<protein>
    <recommendedName>
        <fullName evidence="1">Transposase IS4-like domain-containing protein</fullName>
    </recommendedName>
</protein>
<evidence type="ECO:0000313" key="2">
    <source>
        <dbReference type="EMBL" id="KAA6303247.1"/>
    </source>
</evidence>
<dbReference type="SUPFAM" id="SSF53098">
    <property type="entry name" value="Ribonuclease H-like"/>
    <property type="match status" value="1"/>
</dbReference>
<dbReference type="GO" id="GO:0004803">
    <property type="term" value="F:transposase activity"/>
    <property type="evidence" value="ECO:0007669"/>
    <property type="project" value="InterPro"/>
</dbReference>
<dbReference type="Proteomes" id="UP000324575">
    <property type="component" value="Unassembled WGS sequence"/>
</dbReference>
<name>A0A5M8P422_9BACT</name>
<dbReference type="AlphaFoldDB" id="A0A5M8P422"/>
<reference evidence="2 4" key="1">
    <citation type="submission" date="2019-03" db="EMBL/GenBank/DDBJ databases">
        <title>Single cell metagenomics reveals metabolic interactions within the superorganism composed of flagellate Streblomastix strix and complex community of Bacteroidetes bacteria on its surface.</title>
        <authorList>
            <person name="Treitli S.C."/>
            <person name="Kolisko M."/>
            <person name="Husnik F."/>
            <person name="Keeling P."/>
            <person name="Hampl V."/>
        </authorList>
    </citation>
    <scope>NUCLEOTIDE SEQUENCE [LARGE SCALE GENOMIC DNA]</scope>
    <source>
        <strain evidence="2">St1</strain>
    </source>
</reference>
<comment type="caution">
    <text evidence="2">The sequence shown here is derived from an EMBL/GenBank/DDBJ whole genome shotgun (WGS) entry which is preliminary data.</text>
</comment>